<dbReference type="PANTHER" id="PTHR32089:SF112">
    <property type="entry name" value="LYSOZYME-LIKE PROTEIN-RELATED"/>
    <property type="match status" value="1"/>
</dbReference>
<dbReference type="RefSeq" id="WP_221572642.1">
    <property type="nucleotide sequence ID" value="NZ_JAIGNK010000001.1"/>
</dbReference>
<dbReference type="PANTHER" id="PTHR32089">
    <property type="entry name" value="METHYL-ACCEPTING CHEMOTAXIS PROTEIN MCPB"/>
    <property type="match status" value="1"/>
</dbReference>
<keyword evidence="7" id="KW-1185">Reference proteome</keyword>
<name>A0ABS7J1K6_9SPHN</name>
<accession>A0ABS7J1K6</accession>
<dbReference type="Proteomes" id="UP000783253">
    <property type="component" value="Unassembled WGS sequence"/>
</dbReference>
<keyword evidence="1 3" id="KW-0807">Transducer</keyword>
<dbReference type="SMART" id="SM00283">
    <property type="entry name" value="MA"/>
    <property type="match status" value="1"/>
</dbReference>
<evidence type="ECO:0000256" key="1">
    <source>
        <dbReference type="ARBA" id="ARBA00023224"/>
    </source>
</evidence>
<dbReference type="PROSITE" id="PS50111">
    <property type="entry name" value="CHEMOTAXIS_TRANSDUC_2"/>
    <property type="match status" value="1"/>
</dbReference>
<feature type="domain" description="Methyl-accepting transducer" evidence="5">
    <location>
        <begin position="20"/>
        <end position="256"/>
    </location>
</feature>
<dbReference type="InterPro" id="IPR004089">
    <property type="entry name" value="MCPsignal_dom"/>
</dbReference>
<comment type="similarity">
    <text evidence="2">Belongs to the methyl-accepting chemotaxis (MCP) protein family.</text>
</comment>
<evidence type="ECO:0000256" key="4">
    <source>
        <dbReference type="SAM" id="Coils"/>
    </source>
</evidence>
<dbReference type="Gene3D" id="1.10.287.950">
    <property type="entry name" value="Methyl-accepting chemotaxis protein"/>
    <property type="match status" value="1"/>
</dbReference>
<protein>
    <submittedName>
        <fullName evidence="6">Chemotaxis protein</fullName>
    </submittedName>
</protein>
<gene>
    <name evidence="6" type="ORF">K3152_03630</name>
</gene>
<evidence type="ECO:0000256" key="3">
    <source>
        <dbReference type="PROSITE-ProRule" id="PRU00284"/>
    </source>
</evidence>
<organism evidence="6 7">
    <name type="scientific">Qipengyuania polymorpha</name>
    <dbReference type="NCBI Taxonomy" id="2867234"/>
    <lineage>
        <taxon>Bacteria</taxon>
        <taxon>Pseudomonadati</taxon>
        <taxon>Pseudomonadota</taxon>
        <taxon>Alphaproteobacteria</taxon>
        <taxon>Sphingomonadales</taxon>
        <taxon>Erythrobacteraceae</taxon>
        <taxon>Qipengyuania</taxon>
    </lineage>
</organism>
<feature type="coiled-coil region" evidence="4">
    <location>
        <begin position="52"/>
        <end position="79"/>
    </location>
</feature>
<evidence type="ECO:0000313" key="7">
    <source>
        <dbReference type="Proteomes" id="UP000783253"/>
    </source>
</evidence>
<keyword evidence="4" id="KW-0175">Coiled coil</keyword>
<sequence>MEVNAIDARGASALDRIPEACGKVTVGCSDVAGIVQAVLDSSGVLRAEHIELQGTVKELEADQRKVAEASDEARLLSARAIERLNMGTTQIQSSLSQITNLLDLVETLATHVTGFAAAMDQVKRCSQDIEQIAETTNILALNATIEAMRAGDAGRTFAVVANEVKTLAGETRKATDEIADVIETLGSEAATVIDRIEAGAKASNEAKTSVASIDATIAGVSQLVEEVDNQNDQITRATGMMTEHVDRVSAVIDSFDRAANENEERLVTAHERITDLEMTASEMFDRIVQAGLSPEDSLMVETAQKRAREVEQLAEKAIAEGKLSVDQLFDQNYQQIPNSNPVRYRTSLMDWAHENWRHVLDDAAEGDKRVMAAACTDMGGYLPTHLTRHSQAPTGNVELDTRNCRNGRKILDPIDQRAKESNAPYMMAVYRQENDGKSYRVVRNVYVPVTIAGRRWGDFELAYSFDG</sequence>
<dbReference type="SUPFAM" id="SSF58104">
    <property type="entry name" value="Methyl-accepting chemotaxis protein (MCP) signaling domain"/>
    <property type="match status" value="1"/>
</dbReference>
<dbReference type="PRINTS" id="PR00260">
    <property type="entry name" value="CHEMTRNSDUCR"/>
</dbReference>
<evidence type="ECO:0000256" key="2">
    <source>
        <dbReference type="ARBA" id="ARBA00029447"/>
    </source>
</evidence>
<dbReference type="InterPro" id="IPR004090">
    <property type="entry name" value="Chemotax_Me-accpt_rcpt"/>
</dbReference>
<proteinExistence type="inferred from homology"/>
<evidence type="ECO:0000259" key="5">
    <source>
        <dbReference type="PROSITE" id="PS50111"/>
    </source>
</evidence>
<comment type="caution">
    <text evidence="6">The sequence shown here is derived from an EMBL/GenBank/DDBJ whole genome shotgun (WGS) entry which is preliminary data.</text>
</comment>
<reference evidence="6 7" key="1">
    <citation type="submission" date="2021-08" db="EMBL/GenBank/DDBJ databases">
        <title>Comparative Genomics Analysis of the Genus Qipengyuania Reveals Extensive Genetic Diversity and Metabolic Versatility, Including the Description of Fifteen Novel Species.</title>
        <authorList>
            <person name="Liu Y."/>
        </authorList>
    </citation>
    <scope>NUCLEOTIDE SEQUENCE [LARGE SCALE GENOMIC DNA]</scope>
    <source>
        <strain evidence="6 7">1NDH17</strain>
    </source>
</reference>
<dbReference type="Pfam" id="PF00015">
    <property type="entry name" value="MCPsignal"/>
    <property type="match status" value="1"/>
</dbReference>
<dbReference type="EMBL" id="JAIGNK010000001">
    <property type="protein sequence ID" value="MBX7457328.1"/>
    <property type="molecule type" value="Genomic_DNA"/>
</dbReference>
<evidence type="ECO:0000313" key="6">
    <source>
        <dbReference type="EMBL" id="MBX7457328.1"/>
    </source>
</evidence>